<dbReference type="GO" id="GO:0015035">
    <property type="term" value="F:protein-disulfide reductase activity"/>
    <property type="evidence" value="ECO:0007669"/>
    <property type="project" value="InterPro"/>
</dbReference>
<dbReference type="Proteomes" id="UP000635477">
    <property type="component" value="Unassembled WGS sequence"/>
</dbReference>
<evidence type="ECO:0000259" key="6">
    <source>
        <dbReference type="PROSITE" id="PS51352"/>
    </source>
</evidence>
<dbReference type="InterPro" id="IPR013766">
    <property type="entry name" value="Thioredoxin_domain"/>
</dbReference>
<dbReference type="PIRSF" id="PIRSF000077">
    <property type="entry name" value="Thioredoxin"/>
    <property type="match status" value="1"/>
</dbReference>
<gene>
    <name evidence="7" type="ORF">FZEAL_5038</name>
</gene>
<feature type="site" description="Deprotonates C-terminal active site Cys" evidence="4">
    <location>
        <position position="25"/>
    </location>
</feature>
<feature type="domain" description="Thioredoxin" evidence="6">
    <location>
        <begin position="1"/>
        <end position="106"/>
    </location>
</feature>
<proteinExistence type="inferred from homology"/>
<evidence type="ECO:0000313" key="7">
    <source>
        <dbReference type="EMBL" id="KAF4978635.1"/>
    </source>
</evidence>
<comment type="caution">
    <text evidence="7">The sequence shown here is derived from an EMBL/GenBank/DDBJ whole genome shotgun (WGS) entry which is preliminary data.</text>
</comment>
<feature type="site" description="Contributes to redox potential value" evidence="4">
    <location>
        <position position="32"/>
    </location>
</feature>
<protein>
    <recommendedName>
        <fullName evidence="3">Thioredoxin</fullName>
    </recommendedName>
</protein>
<evidence type="ECO:0000313" key="8">
    <source>
        <dbReference type="Proteomes" id="UP000635477"/>
    </source>
</evidence>
<feature type="site" description="Contributes to redox potential value" evidence="4">
    <location>
        <position position="33"/>
    </location>
</feature>
<dbReference type="FunFam" id="3.40.30.10:FF:000245">
    <property type="entry name" value="Thioredoxin"/>
    <property type="match status" value="1"/>
</dbReference>
<evidence type="ECO:0000256" key="2">
    <source>
        <dbReference type="ARBA" id="ARBA00023157"/>
    </source>
</evidence>
<keyword evidence="5" id="KW-0676">Redox-active center</keyword>
<dbReference type="EMBL" id="JABEYC010000354">
    <property type="protein sequence ID" value="KAF4978635.1"/>
    <property type="molecule type" value="Genomic_DNA"/>
</dbReference>
<keyword evidence="8" id="KW-1185">Reference proteome</keyword>
<evidence type="ECO:0000256" key="4">
    <source>
        <dbReference type="PIRSR" id="PIRSR000077-1"/>
    </source>
</evidence>
<dbReference type="AlphaFoldDB" id="A0A8H4XK93"/>
<dbReference type="PROSITE" id="PS51352">
    <property type="entry name" value="THIOREDOXIN_2"/>
    <property type="match status" value="1"/>
</dbReference>
<name>A0A8H4XK93_9HYPO</name>
<dbReference type="Pfam" id="PF00085">
    <property type="entry name" value="Thioredoxin"/>
    <property type="match status" value="1"/>
</dbReference>
<dbReference type="CDD" id="cd02947">
    <property type="entry name" value="TRX_family"/>
    <property type="match status" value="1"/>
</dbReference>
<evidence type="ECO:0000256" key="3">
    <source>
        <dbReference type="PIRNR" id="PIRNR000077"/>
    </source>
</evidence>
<dbReference type="OrthoDB" id="10263751at2759"/>
<dbReference type="PRINTS" id="PR00421">
    <property type="entry name" value="THIOREDOXIN"/>
</dbReference>
<feature type="active site" description="Nucleophile" evidence="4">
    <location>
        <position position="34"/>
    </location>
</feature>
<sequence>MPVHNVRSKEEFQSYLKDNEVVAIDFYATWCQPCKVIAPVFAHLSELDKFEKFVFLKVDVDDLKEVSEELGVTAMPTFQLFKNGGKVGEIKGADQAALTKLIESGL</sequence>
<evidence type="ECO:0000256" key="5">
    <source>
        <dbReference type="PIRSR" id="PIRSR000077-4"/>
    </source>
</evidence>
<evidence type="ECO:0000256" key="1">
    <source>
        <dbReference type="ARBA" id="ARBA00008987"/>
    </source>
</evidence>
<feature type="disulfide bond" description="Redox-active" evidence="5">
    <location>
        <begin position="31"/>
        <end position="34"/>
    </location>
</feature>
<dbReference type="InterPro" id="IPR036249">
    <property type="entry name" value="Thioredoxin-like_sf"/>
</dbReference>
<accession>A0A8H4XK93</accession>
<dbReference type="Gene3D" id="3.40.30.10">
    <property type="entry name" value="Glutaredoxin"/>
    <property type="match status" value="1"/>
</dbReference>
<organism evidence="7 8">
    <name type="scientific">Fusarium zealandicum</name>
    <dbReference type="NCBI Taxonomy" id="1053134"/>
    <lineage>
        <taxon>Eukaryota</taxon>
        <taxon>Fungi</taxon>
        <taxon>Dikarya</taxon>
        <taxon>Ascomycota</taxon>
        <taxon>Pezizomycotina</taxon>
        <taxon>Sordariomycetes</taxon>
        <taxon>Hypocreomycetidae</taxon>
        <taxon>Hypocreales</taxon>
        <taxon>Nectriaceae</taxon>
        <taxon>Fusarium</taxon>
        <taxon>Fusarium staphyleae species complex</taxon>
    </lineage>
</organism>
<comment type="similarity">
    <text evidence="1 3">Belongs to the thioredoxin family.</text>
</comment>
<reference evidence="7" key="1">
    <citation type="journal article" date="2020" name="BMC Genomics">
        <title>Correction to: Identification and distribution of gene clusters required for synthesis of sphingolipid metabolism inhibitors in diverse species of the filamentous fungus Fusarium.</title>
        <authorList>
            <person name="Kim H.S."/>
            <person name="Lohmar J.M."/>
            <person name="Busman M."/>
            <person name="Brown D.W."/>
            <person name="Naumann T.A."/>
            <person name="Divon H.H."/>
            <person name="Lysoe E."/>
            <person name="Uhlig S."/>
            <person name="Proctor R.H."/>
        </authorList>
    </citation>
    <scope>NUCLEOTIDE SEQUENCE</scope>
    <source>
        <strain evidence="7">NRRL 22465</strain>
    </source>
</reference>
<dbReference type="SUPFAM" id="SSF52833">
    <property type="entry name" value="Thioredoxin-like"/>
    <property type="match status" value="1"/>
</dbReference>
<dbReference type="InterPro" id="IPR005746">
    <property type="entry name" value="Thioredoxin"/>
</dbReference>
<dbReference type="PANTHER" id="PTHR46115">
    <property type="entry name" value="THIOREDOXIN-LIKE PROTEIN 1"/>
    <property type="match status" value="1"/>
</dbReference>
<keyword evidence="2 5" id="KW-1015">Disulfide bond</keyword>
<feature type="active site" description="Nucleophile" evidence="4">
    <location>
        <position position="31"/>
    </location>
</feature>
<reference evidence="7" key="2">
    <citation type="submission" date="2020-05" db="EMBL/GenBank/DDBJ databases">
        <authorList>
            <person name="Kim H.-S."/>
            <person name="Proctor R.H."/>
            <person name="Brown D.W."/>
        </authorList>
    </citation>
    <scope>NUCLEOTIDE SEQUENCE</scope>
    <source>
        <strain evidence="7">NRRL 22465</strain>
    </source>
</reference>